<keyword evidence="4" id="KW-0158">Chromosome</keyword>
<dbReference type="HOGENOM" id="CLU_023256_0_0_1"/>
<dbReference type="GO" id="GO:0005634">
    <property type="term" value="C:nucleus"/>
    <property type="evidence" value="ECO:0007669"/>
    <property type="project" value="UniProtKB-SubCell"/>
</dbReference>
<dbReference type="GO" id="GO:0000070">
    <property type="term" value="P:mitotic sister chromatid segregation"/>
    <property type="evidence" value="ECO:0007669"/>
    <property type="project" value="TreeGrafter"/>
</dbReference>
<dbReference type="GO" id="GO:0000939">
    <property type="term" value="C:inner kinetochore"/>
    <property type="evidence" value="ECO:0007669"/>
    <property type="project" value="TreeGrafter"/>
</dbReference>
<comment type="similarity">
    <text evidence="3">Belongs to the CENP-I/CTF3 family.</text>
</comment>
<evidence type="ECO:0008006" key="9">
    <source>
        <dbReference type="Google" id="ProtNLM"/>
    </source>
</evidence>
<evidence type="ECO:0000256" key="4">
    <source>
        <dbReference type="ARBA" id="ARBA00022454"/>
    </source>
</evidence>
<keyword evidence="6" id="KW-0137">Centromere</keyword>
<dbReference type="AlphaFoldDB" id="A0A0C3DVR3"/>
<dbReference type="EMBL" id="KN832871">
    <property type="protein sequence ID" value="KIN06163.1"/>
    <property type="molecule type" value="Genomic_DNA"/>
</dbReference>
<name>A0A0C3DVR3_OIDMZ</name>
<dbReference type="Proteomes" id="UP000054321">
    <property type="component" value="Unassembled WGS sequence"/>
</dbReference>
<sequence length="701" mass="79672">MERQVKRDERMSELLIDLQNAAIIPVRQRAVKISSLVDRVCSRAYEEGLDTATLEKFVDILTQSNELDQGSLGNLIRNLYPASKVPDDIIIRVVGSLGHGRAKPSYATQGALIKWLVMVYDVIENPKVLSHFYGIFFNLLDTLAIRPQICHVLSLITRRKHVRPFRIQILMELMRHAGNDPPLVGLMRVYKDYYPDVIVGDVTSGRASVFMHPNQEWRKRLREIQEVYSQRSQDILQPEQQNFRLARRSARINYGAIIPKLRTSHAHESSITLEEIDNVEDFVRHLERIELPNQLVAVIGDPLLQKFLQLKYSEATSRRIDNWLLAFFEDQLEASHSFASNILNMLEAIQDYAHYTKCLPPACLTYIESMLPSWNGNTGREIVLDMLIYIPMVSFEELYHSFFSPVEDAILDDTIESKLVIFTFYNNLLRRWGKKLIASNHPSMQESTSVTSLIAHVNNLALTILQSSTSVTICSTVLTFYESIAYLISHTDCRAAVRIITPPAEVVYTMYFTSSLSTLTRLCSILTLYKRAFELATSSKASVNNQLSYPKEYYNHFNGFLMDICNCIWRSRAFNTSDANAVGCLLPVEITSTLTKYVSALDTSVSLAGLFSLSYSPVLCQEAISYVREREDNEDTIDVRHAGPVTQGSLKQLEMDGGLVLSWADYRLGVLRHLESNGVAGIGELMYNTMKHLMMARENMA</sequence>
<comment type="subcellular location">
    <subcellularLocation>
        <location evidence="2">Chromosome</location>
        <location evidence="2">Centromere</location>
    </subcellularLocation>
    <subcellularLocation>
        <location evidence="1">Nucleus</location>
    </subcellularLocation>
</comment>
<dbReference type="InParanoid" id="A0A0C3DVR3"/>
<gene>
    <name evidence="7" type="ORF">OIDMADRAFT_141781</name>
</gene>
<evidence type="ECO:0000313" key="7">
    <source>
        <dbReference type="EMBL" id="KIN06163.1"/>
    </source>
</evidence>
<evidence type="ECO:0000313" key="8">
    <source>
        <dbReference type="Proteomes" id="UP000054321"/>
    </source>
</evidence>
<keyword evidence="8" id="KW-1185">Reference proteome</keyword>
<dbReference type="InterPro" id="IPR012485">
    <property type="entry name" value="CENP-I"/>
</dbReference>
<evidence type="ECO:0000256" key="2">
    <source>
        <dbReference type="ARBA" id="ARBA00004584"/>
    </source>
</evidence>
<dbReference type="STRING" id="913774.A0A0C3DVR3"/>
<accession>A0A0C3DVR3</accession>
<dbReference type="Pfam" id="PF07778">
    <property type="entry name" value="CENP-I"/>
    <property type="match status" value="1"/>
</dbReference>
<evidence type="ECO:0000256" key="5">
    <source>
        <dbReference type="ARBA" id="ARBA00023242"/>
    </source>
</evidence>
<keyword evidence="5" id="KW-0539">Nucleus</keyword>
<proteinExistence type="inferred from homology"/>
<evidence type="ECO:0000256" key="3">
    <source>
        <dbReference type="ARBA" id="ARBA00005470"/>
    </source>
</evidence>
<evidence type="ECO:0000256" key="1">
    <source>
        <dbReference type="ARBA" id="ARBA00004123"/>
    </source>
</evidence>
<reference evidence="7 8" key="1">
    <citation type="submission" date="2014-04" db="EMBL/GenBank/DDBJ databases">
        <authorList>
            <consortium name="DOE Joint Genome Institute"/>
            <person name="Kuo A."/>
            <person name="Martino E."/>
            <person name="Perotto S."/>
            <person name="Kohler A."/>
            <person name="Nagy L.G."/>
            <person name="Floudas D."/>
            <person name="Copeland A."/>
            <person name="Barry K.W."/>
            <person name="Cichocki N."/>
            <person name="Veneault-Fourrey C."/>
            <person name="LaButti K."/>
            <person name="Lindquist E.A."/>
            <person name="Lipzen A."/>
            <person name="Lundell T."/>
            <person name="Morin E."/>
            <person name="Murat C."/>
            <person name="Sun H."/>
            <person name="Tunlid A."/>
            <person name="Henrissat B."/>
            <person name="Grigoriev I.V."/>
            <person name="Hibbett D.S."/>
            <person name="Martin F."/>
            <person name="Nordberg H.P."/>
            <person name="Cantor M.N."/>
            <person name="Hua S.X."/>
        </authorList>
    </citation>
    <scope>NUCLEOTIDE SEQUENCE [LARGE SCALE GENOMIC DNA]</scope>
    <source>
        <strain evidence="7 8">Zn</strain>
    </source>
</reference>
<protein>
    <recommendedName>
        <fullName evidence="9">Mis6 domain-containing protein</fullName>
    </recommendedName>
</protein>
<dbReference type="CDD" id="cd22647">
    <property type="entry name" value="CTF3_NTD_HEAT"/>
    <property type="match status" value="1"/>
</dbReference>
<dbReference type="GO" id="GO:0034080">
    <property type="term" value="P:CENP-A containing chromatin assembly"/>
    <property type="evidence" value="ECO:0007669"/>
    <property type="project" value="TreeGrafter"/>
</dbReference>
<reference evidence="8" key="2">
    <citation type="submission" date="2015-01" db="EMBL/GenBank/DDBJ databases">
        <title>Evolutionary Origins and Diversification of the Mycorrhizal Mutualists.</title>
        <authorList>
            <consortium name="DOE Joint Genome Institute"/>
            <consortium name="Mycorrhizal Genomics Consortium"/>
            <person name="Kohler A."/>
            <person name="Kuo A."/>
            <person name="Nagy L.G."/>
            <person name="Floudas D."/>
            <person name="Copeland A."/>
            <person name="Barry K.W."/>
            <person name="Cichocki N."/>
            <person name="Veneault-Fourrey C."/>
            <person name="LaButti K."/>
            <person name="Lindquist E.A."/>
            <person name="Lipzen A."/>
            <person name="Lundell T."/>
            <person name="Morin E."/>
            <person name="Murat C."/>
            <person name="Riley R."/>
            <person name="Ohm R."/>
            <person name="Sun H."/>
            <person name="Tunlid A."/>
            <person name="Henrissat B."/>
            <person name="Grigoriev I.V."/>
            <person name="Hibbett D.S."/>
            <person name="Martin F."/>
        </authorList>
    </citation>
    <scope>NUCLEOTIDE SEQUENCE [LARGE SCALE GENOMIC DNA]</scope>
    <source>
        <strain evidence="8">Zn</strain>
    </source>
</reference>
<organism evidence="7 8">
    <name type="scientific">Oidiodendron maius (strain Zn)</name>
    <dbReference type="NCBI Taxonomy" id="913774"/>
    <lineage>
        <taxon>Eukaryota</taxon>
        <taxon>Fungi</taxon>
        <taxon>Dikarya</taxon>
        <taxon>Ascomycota</taxon>
        <taxon>Pezizomycotina</taxon>
        <taxon>Leotiomycetes</taxon>
        <taxon>Leotiomycetes incertae sedis</taxon>
        <taxon>Myxotrichaceae</taxon>
        <taxon>Oidiodendron</taxon>
    </lineage>
</organism>
<dbReference type="PANTHER" id="PTHR48208:SF2">
    <property type="entry name" value="CENTROMERE PROTEIN I"/>
    <property type="match status" value="1"/>
</dbReference>
<evidence type="ECO:0000256" key="6">
    <source>
        <dbReference type="ARBA" id="ARBA00023328"/>
    </source>
</evidence>
<dbReference type="OrthoDB" id="6347512at2759"/>
<dbReference type="PANTHER" id="PTHR48208">
    <property type="entry name" value="CENTROMERE PROTEIN I"/>
    <property type="match status" value="1"/>
</dbReference>